<feature type="compositionally biased region" description="Low complexity" evidence="1">
    <location>
        <begin position="8"/>
        <end position="21"/>
    </location>
</feature>
<name>A0A8S3XN90_PARAO</name>
<proteinExistence type="predicted"/>
<sequence length="96" mass="10117">MALCCGQTTAGTEGTRAATAHARLHAGKRDTKAASSVGQAEPAPTRGTSPTKHKLVPVHSHLSPIVRLSHRSCAFPRPSHSPRGGATFHSTFNLRE</sequence>
<gene>
    <name evidence="2" type="ORF">PAPOLLO_LOCUS20264</name>
</gene>
<feature type="region of interest" description="Disordered" evidence="1">
    <location>
        <begin position="73"/>
        <end position="96"/>
    </location>
</feature>
<organism evidence="2 3">
    <name type="scientific">Parnassius apollo</name>
    <name type="common">Apollo butterfly</name>
    <name type="synonym">Papilio apollo</name>
    <dbReference type="NCBI Taxonomy" id="110799"/>
    <lineage>
        <taxon>Eukaryota</taxon>
        <taxon>Metazoa</taxon>
        <taxon>Ecdysozoa</taxon>
        <taxon>Arthropoda</taxon>
        <taxon>Hexapoda</taxon>
        <taxon>Insecta</taxon>
        <taxon>Pterygota</taxon>
        <taxon>Neoptera</taxon>
        <taxon>Endopterygota</taxon>
        <taxon>Lepidoptera</taxon>
        <taxon>Glossata</taxon>
        <taxon>Ditrysia</taxon>
        <taxon>Papilionoidea</taxon>
        <taxon>Papilionidae</taxon>
        <taxon>Parnassiinae</taxon>
        <taxon>Parnassini</taxon>
        <taxon>Parnassius</taxon>
        <taxon>Parnassius</taxon>
    </lineage>
</organism>
<dbReference type="AlphaFoldDB" id="A0A8S3XN90"/>
<dbReference type="Proteomes" id="UP000691718">
    <property type="component" value="Unassembled WGS sequence"/>
</dbReference>
<evidence type="ECO:0000256" key="1">
    <source>
        <dbReference type="SAM" id="MobiDB-lite"/>
    </source>
</evidence>
<evidence type="ECO:0000313" key="3">
    <source>
        <dbReference type="Proteomes" id="UP000691718"/>
    </source>
</evidence>
<accession>A0A8S3XN90</accession>
<reference evidence="2" key="1">
    <citation type="submission" date="2021-04" db="EMBL/GenBank/DDBJ databases">
        <authorList>
            <person name="Tunstrom K."/>
        </authorList>
    </citation>
    <scope>NUCLEOTIDE SEQUENCE</scope>
</reference>
<dbReference type="EMBL" id="CAJQZP010001262">
    <property type="protein sequence ID" value="CAG5034092.1"/>
    <property type="molecule type" value="Genomic_DNA"/>
</dbReference>
<comment type="caution">
    <text evidence="2">The sequence shown here is derived from an EMBL/GenBank/DDBJ whole genome shotgun (WGS) entry which is preliminary data.</text>
</comment>
<protein>
    <submittedName>
        <fullName evidence="2">(apollo) hypothetical protein</fullName>
    </submittedName>
</protein>
<keyword evidence="3" id="KW-1185">Reference proteome</keyword>
<evidence type="ECO:0000313" key="2">
    <source>
        <dbReference type="EMBL" id="CAG5034092.1"/>
    </source>
</evidence>
<feature type="region of interest" description="Disordered" evidence="1">
    <location>
        <begin position="1"/>
        <end position="54"/>
    </location>
</feature>